<organism evidence="2 3">
    <name type="scientific">Spirosoma profusum</name>
    <dbReference type="NCBI Taxonomy" id="2771354"/>
    <lineage>
        <taxon>Bacteria</taxon>
        <taxon>Pseudomonadati</taxon>
        <taxon>Bacteroidota</taxon>
        <taxon>Cytophagia</taxon>
        <taxon>Cytophagales</taxon>
        <taxon>Cytophagaceae</taxon>
        <taxon>Spirosoma</taxon>
    </lineage>
</organism>
<keyword evidence="1" id="KW-0812">Transmembrane</keyword>
<sequence>MKQQSMNNIHQAVNGGLVFPNYIRKKSALSLTWISLFALTFLVLIGIACQPKDGVQPGNYGNGPRKTVPTKLVGEWTYTSVSSSNIVSRNGHTVPAWSLGSVFHINADGTGWSIVTASTATYTSEDTQRVEENGTFEIDLDSDGEMVFRFYPANGKVYNNDVFAHDVEAAKLYPQTFTNWAGTLTNNGGRTCFESGELRYYKTN</sequence>
<evidence type="ECO:0000256" key="1">
    <source>
        <dbReference type="SAM" id="Phobius"/>
    </source>
</evidence>
<evidence type="ECO:0000313" key="3">
    <source>
        <dbReference type="Proteomes" id="UP000598820"/>
    </source>
</evidence>
<dbReference type="AlphaFoldDB" id="A0A927AU91"/>
<protein>
    <submittedName>
        <fullName evidence="2">Uncharacterized protein</fullName>
    </submittedName>
</protein>
<dbReference type="Proteomes" id="UP000598820">
    <property type="component" value="Unassembled WGS sequence"/>
</dbReference>
<proteinExistence type="predicted"/>
<evidence type="ECO:0000313" key="2">
    <source>
        <dbReference type="EMBL" id="MBD2703077.1"/>
    </source>
</evidence>
<keyword evidence="1" id="KW-1133">Transmembrane helix</keyword>
<gene>
    <name evidence="2" type="ORF">IC229_20690</name>
</gene>
<accession>A0A927AU91</accession>
<comment type="caution">
    <text evidence="2">The sequence shown here is derived from an EMBL/GenBank/DDBJ whole genome shotgun (WGS) entry which is preliminary data.</text>
</comment>
<keyword evidence="1" id="KW-0472">Membrane</keyword>
<reference evidence="2" key="1">
    <citation type="submission" date="2020-09" db="EMBL/GenBank/DDBJ databases">
        <authorList>
            <person name="Kim M.K."/>
        </authorList>
    </citation>
    <scope>NUCLEOTIDE SEQUENCE</scope>
    <source>
        <strain evidence="2">BT702</strain>
    </source>
</reference>
<name>A0A927AU91_9BACT</name>
<keyword evidence="3" id="KW-1185">Reference proteome</keyword>
<feature type="transmembrane region" description="Helical" evidence="1">
    <location>
        <begin position="28"/>
        <end position="48"/>
    </location>
</feature>
<dbReference type="EMBL" id="JACWZY010000019">
    <property type="protein sequence ID" value="MBD2703077.1"/>
    <property type="molecule type" value="Genomic_DNA"/>
</dbReference>
<dbReference type="RefSeq" id="WP_190888924.1">
    <property type="nucleotide sequence ID" value="NZ_JACWZY010000019.1"/>
</dbReference>